<evidence type="ECO:0000313" key="1">
    <source>
        <dbReference type="EMBL" id="KAL3849302.1"/>
    </source>
</evidence>
<dbReference type="Proteomes" id="UP001634393">
    <property type="component" value="Unassembled WGS sequence"/>
</dbReference>
<dbReference type="EMBL" id="JBJXBP010000001">
    <property type="protein sequence ID" value="KAL3849302.1"/>
    <property type="molecule type" value="Genomic_DNA"/>
</dbReference>
<dbReference type="PANTHER" id="PTHR37736">
    <property type="entry name" value="GLYCINE-RICH PROTEIN"/>
    <property type="match status" value="1"/>
</dbReference>
<dbReference type="AlphaFoldDB" id="A0ABD3UIK2"/>
<proteinExistence type="predicted"/>
<evidence type="ECO:0000313" key="2">
    <source>
        <dbReference type="Proteomes" id="UP001634393"/>
    </source>
</evidence>
<protein>
    <submittedName>
        <fullName evidence="1">Uncharacterized protein</fullName>
    </submittedName>
</protein>
<sequence>MVESLFQGRTLNKEQEKTFRSKSSTLARIDQLEKLRQPLLQALTREVWIDLDKKRRKKLIVDNVSYMLHLIYFGSVFYVKTLMSDEDNILTRTHERSCSLTSEKLKDDDDAGELGSRLLISQPVNSSLSHKKSLEKCVEYANIWLAYSAQPIEPNSNITCMKKFFHCNFPLFALAKFAAHGHLIN</sequence>
<keyword evidence="2" id="KW-1185">Reference proteome</keyword>
<gene>
    <name evidence="1" type="ORF">ACJIZ3_011184</name>
</gene>
<organism evidence="1 2">
    <name type="scientific">Penstemon smallii</name>
    <dbReference type="NCBI Taxonomy" id="265156"/>
    <lineage>
        <taxon>Eukaryota</taxon>
        <taxon>Viridiplantae</taxon>
        <taxon>Streptophyta</taxon>
        <taxon>Embryophyta</taxon>
        <taxon>Tracheophyta</taxon>
        <taxon>Spermatophyta</taxon>
        <taxon>Magnoliopsida</taxon>
        <taxon>eudicotyledons</taxon>
        <taxon>Gunneridae</taxon>
        <taxon>Pentapetalae</taxon>
        <taxon>asterids</taxon>
        <taxon>lamiids</taxon>
        <taxon>Lamiales</taxon>
        <taxon>Plantaginaceae</taxon>
        <taxon>Cheloneae</taxon>
        <taxon>Penstemon</taxon>
    </lineage>
</organism>
<dbReference type="PANTHER" id="PTHR37736:SF1">
    <property type="entry name" value="GLYCINE-RICH PROTEIN"/>
    <property type="match status" value="1"/>
</dbReference>
<comment type="caution">
    <text evidence="1">The sequence shown here is derived from an EMBL/GenBank/DDBJ whole genome shotgun (WGS) entry which is preliminary data.</text>
</comment>
<reference evidence="1 2" key="1">
    <citation type="submission" date="2024-12" db="EMBL/GenBank/DDBJ databases">
        <title>The unique morphological basis and parallel evolutionary history of personate flowers in Penstemon.</title>
        <authorList>
            <person name="Depatie T.H."/>
            <person name="Wessinger C.A."/>
        </authorList>
    </citation>
    <scope>NUCLEOTIDE SEQUENCE [LARGE SCALE GENOMIC DNA]</scope>
    <source>
        <strain evidence="1">WTNN_2</strain>
        <tissue evidence="1">Leaf</tissue>
    </source>
</reference>
<accession>A0ABD3UIK2</accession>
<name>A0ABD3UIK2_9LAMI</name>